<comment type="caution">
    <text evidence="5">The sequence shown here is derived from an EMBL/GenBank/DDBJ whole genome shotgun (WGS) entry which is preliminary data.</text>
</comment>
<evidence type="ECO:0000256" key="4">
    <source>
        <dbReference type="ARBA" id="ARBA00022840"/>
    </source>
</evidence>
<dbReference type="GO" id="GO:0043139">
    <property type="term" value="F:5'-3' DNA helicase activity"/>
    <property type="evidence" value="ECO:0007669"/>
    <property type="project" value="TreeGrafter"/>
</dbReference>
<keyword evidence="1" id="KW-0547">Nucleotide-binding</keyword>
<accession>A0AAV5STA7</accession>
<name>A0AAV5STA7_9BILA</name>
<reference evidence="5" key="1">
    <citation type="submission" date="2023-10" db="EMBL/GenBank/DDBJ databases">
        <title>Genome assembly of Pristionchus species.</title>
        <authorList>
            <person name="Yoshida K."/>
            <person name="Sommer R.J."/>
        </authorList>
    </citation>
    <scope>NUCLEOTIDE SEQUENCE</scope>
    <source>
        <strain evidence="5">RS0144</strain>
    </source>
</reference>
<sequence>ETIRLCDVQAFRNDLYTPSSCIRPVIYRYIDVIKNSIALMEAIHFELFMPDRPDLRFLGVQLTTVPLGTVEGDYFRVPVVDLLSNPSFAIRLVNKEFPVLWEVKRMEKIVRGLRTQSELAYIVDR</sequence>
<dbReference type="GO" id="GO:0005524">
    <property type="term" value="F:ATP binding"/>
    <property type="evidence" value="ECO:0007669"/>
    <property type="project" value="UniProtKB-KW"/>
</dbReference>
<organism evidence="5 6">
    <name type="scientific">Pristionchus entomophagus</name>
    <dbReference type="NCBI Taxonomy" id="358040"/>
    <lineage>
        <taxon>Eukaryota</taxon>
        <taxon>Metazoa</taxon>
        <taxon>Ecdysozoa</taxon>
        <taxon>Nematoda</taxon>
        <taxon>Chromadorea</taxon>
        <taxon>Rhabditida</taxon>
        <taxon>Rhabditina</taxon>
        <taxon>Diplogasteromorpha</taxon>
        <taxon>Diplogasteroidea</taxon>
        <taxon>Neodiplogasteridae</taxon>
        <taxon>Pristionchus</taxon>
    </lineage>
</organism>
<dbReference type="InterPro" id="IPR050534">
    <property type="entry name" value="Coronavir_polyprotein_1ab"/>
</dbReference>
<feature type="non-terminal residue" evidence="5">
    <location>
        <position position="125"/>
    </location>
</feature>
<dbReference type="PANTHER" id="PTHR43788:SF16">
    <property type="entry name" value="HELICASE WITH ZINC FINGER 2"/>
    <property type="match status" value="1"/>
</dbReference>
<keyword evidence="3" id="KW-0347">Helicase</keyword>
<proteinExistence type="predicted"/>
<dbReference type="AlphaFoldDB" id="A0AAV5STA7"/>
<evidence type="ECO:0000313" key="6">
    <source>
        <dbReference type="Proteomes" id="UP001432027"/>
    </source>
</evidence>
<dbReference type="Proteomes" id="UP001432027">
    <property type="component" value="Unassembled WGS sequence"/>
</dbReference>
<evidence type="ECO:0000256" key="3">
    <source>
        <dbReference type="ARBA" id="ARBA00022806"/>
    </source>
</evidence>
<dbReference type="PANTHER" id="PTHR43788">
    <property type="entry name" value="DNA2/NAM7 HELICASE FAMILY MEMBER"/>
    <property type="match status" value="1"/>
</dbReference>
<keyword evidence="4" id="KW-0067">ATP-binding</keyword>
<keyword evidence="6" id="KW-1185">Reference proteome</keyword>
<feature type="non-terminal residue" evidence="5">
    <location>
        <position position="1"/>
    </location>
</feature>
<gene>
    <name evidence="5" type="ORF">PENTCL1PPCAC_8090</name>
</gene>
<evidence type="ECO:0000256" key="2">
    <source>
        <dbReference type="ARBA" id="ARBA00022801"/>
    </source>
</evidence>
<dbReference type="EMBL" id="BTSX01000002">
    <property type="protein sequence ID" value="GMS85915.1"/>
    <property type="molecule type" value="Genomic_DNA"/>
</dbReference>
<keyword evidence="2" id="KW-0378">Hydrolase</keyword>
<evidence type="ECO:0000256" key="1">
    <source>
        <dbReference type="ARBA" id="ARBA00022741"/>
    </source>
</evidence>
<dbReference type="GO" id="GO:0016787">
    <property type="term" value="F:hydrolase activity"/>
    <property type="evidence" value="ECO:0007669"/>
    <property type="project" value="UniProtKB-KW"/>
</dbReference>
<evidence type="ECO:0000313" key="5">
    <source>
        <dbReference type="EMBL" id="GMS85915.1"/>
    </source>
</evidence>
<protein>
    <submittedName>
        <fullName evidence="5">Uncharacterized protein</fullName>
    </submittedName>
</protein>